<dbReference type="Proteomes" id="UP000190274">
    <property type="component" value="Chromosome C"/>
</dbReference>
<evidence type="ECO:0000313" key="2">
    <source>
        <dbReference type="EMBL" id="SCU83159.1"/>
    </source>
</evidence>
<dbReference type="SUPFAM" id="SSF48452">
    <property type="entry name" value="TPR-like"/>
    <property type="match status" value="1"/>
</dbReference>
<gene>
    <name evidence="2" type="ORF">LADA_0C09890G</name>
</gene>
<name>A0A1G4J0Q5_9SACH</name>
<dbReference type="PANTHER" id="PTHR31975">
    <property type="entry name" value="BUD SITE SELECTION PROTEIN 7-RELATED"/>
    <property type="match status" value="1"/>
</dbReference>
<dbReference type="AlphaFoldDB" id="A0A1G4J0Q5"/>
<protein>
    <submittedName>
        <fullName evidence="2">LADA_0C09890g1_1</fullName>
    </submittedName>
</protein>
<dbReference type="GO" id="GO:0034044">
    <property type="term" value="C:exomer complex"/>
    <property type="evidence" value="ECO:0007669"/>
    <property type="project" value="TreeGrafter"/>
</dbReference>
<feature type="region of interest" description="Disordered" evidence="1">
    <location>
        <begin position="1"/>
        <end position="21"/>
    </location>
</feature>
<accession>A0A1G4J0Q5</accession>
<dbReference type="PANTHER" id="PTHR31975:SF2">
    <property type="entry name" value="CHITIN BIOSYNTHESIS PROTEIN CHS6-RELATED"/>
    <property type="match status" value="1"/>
</dbReference>
<evidence type="ECO:0000313" key="3">
    <source>
        <dbReference type="Proteomes" id="UP000190274"/>
    </source>
</evidence>
<reference evidence="3" key="1">
    <citation type="submission" date="2016-03" db="EMBL/GenBank/DDBJ databases">
        <authorList>
            <person name="Devillers H."/>
        </authorList>
    </citation>
    <scope>NUCLEOTIDE SEQUENCE [LARGE SCALE GENOMIC DNA]</scope>
</reference>
<dbReference type="InterPro" id="IPR015374">
    <property type="entry name" value="ChAPs"/>
</dbReference>
<proteinExistence type="predicted"/>
<dbReference type="OrthoDB" id="434695at2759"/>
<keyword evidence="3" id="KW-1185">Reference proteome</keyword>
<dbReference type="STRING" id="1266660.A0A1G4J0Q5"/>
<dbReference type="Gene3D" id="1.25.40.10">
    <property type="entry name" value="Tetratricopeptide repeat domain"/>
    <property type="match status" value="1"/>
</dbReference>
<dbReference type="GO" id="GO:0006893">
    <property type="term" value="P:Golgi to plasma membrane transport"/>
    <property type="evidence" value="ECO:0007669"/>
    <property type="project" value="UniProtKB-ARBA"/>
</dbReference>
<dbReference type="InterPro" id="IPR011990">
    <property type="entry name" value="TPR-like_helical_dom_sf"/>
</dbReference>
<sequence>MNIWPWGKKNASSNKLAQEDPKQALFRDDDHLIDKLAGNLEQNPRIIESQFGESFLQRGNLLHSLESVNLLGIGPPDMVHVTKFDKFRQLEAGEYHFLTGLDTSSEVTPIAYMNTLRLNEKTQVTSLASTGPSTRNRVTTYCTTNIFSKVDMRIRYESTSDFQVTVLDCNSGSTNAQPTQELWDETLVSGFIRAVIINNDKERKFPGLVELPMALENGLTYAEKLLSVVCRFLPRGRDVGCDLTKHTSASIKNNYLLDALISYLQVAKNLNVFVLEVLEELCISDPQNVICYSIASIVVLINSESHDTLAFRTINEIMLKLFPLGLTHLEQDQLTYAADMLNLETSLLLAKNDYELALPLAQKVTAICSDNFEALGHLARIYVHLEDYRSALLVINSLPSLLPRDPCKEAMWQMFADNGYYLKPLCSGPHSRLLSSEYNFISNTLKSVKDQDLSSMIFGRIVMPPQANRGCIKELWDGPCVSLGPIYGPQSKNLINFVSPEEVASLEDSVLLKRNSMAAQLNYSLATAYDLLMSIVTNIGWNSLLELRSSVFVMERERNQEYTEMLQPEFKAKRLCEKWLDHLFLELYEDLKITCDNESHRGEKFSGLEWEILGLTHLRTWNWQDAVACLRTSVMARFDLVSAEKLLDLSINYQPAVSKLLSSEVILPLLVEKISYESRFYNYLQLPNLRILAHLCALLGVENVRNHIYALPFAQRGIIALMDKLLSYIHELNE</sequence>
<dbReference type="Pfam" id="PF09295">
    <property type="entry name" value="ChAPs"/>
    <property type="match status" value="2"/>
</dbReference>
<organism evidence="2 3">
    <name type="scientific">Lachancea dasiensis</name>
    <dbReference type="NCBI Taxonomy" id="1072105"/>
    <lineage>
        <taxon>Eukaryota</taxon>
        <taxon>Fungi</taxon>
        <taxon>Dikarya</taxon>
        <taxon>Ascomycota</taxon>
        <taxon>Saccharomycotina</taxon>
        <taxon>Saccharomycetes</taxon>
        <taxon>Saccharomycetales</taxon>
        <taxon>Saccharomycetaceae</taxon>
        <taxon>Lachancea</taxon>
    </lineage>
</organism>
<dbReference type="EMBL" id="LT598459">
    <property type="protein sequence ID" value="SCU83159.1"/>
    <property type="molecule type" value="Genomic_DNA"/>
</dbReference>
<evidence type="ECO:0000256" key="1">
    <source>
        <dbReference type="SAM" id="MobiDB-lite"/>
    </source>
</evidence>